<dbReference type="RefSeq" id="WP_124220997.1">
    <property type="nucleotide sequence ID" value="NZ_RKRF01000008.1"/>
</dbReference>
<gene>
    <name evidence="4" type="ORF">EDC24_1394</name>
</gene>
<sequence>MINFAIIGCGRIAKKHKEAIINTEGANLYAVCDLNEDKAKKLREDLSDTKVFTDYKELLEDEYVDVFNICTDHIPHTQVGIDAMNAGKHVMIEKPIAINLSDADKLIETQKKTGVKATAVHQNRFNDVVQKTRKAVEENKFGEFSHGVASIRWNRNEQYYGLNQWRGSEEQKDGILMNQCIHNIDLLTWMMGPVKKVTGITKTRFRDIEMEDVAVATLEFESGAIGTIEGAGTIHPTNLEETLNLFGEKGTVMLGGIAVNKIEAWRFNENFQEEEISMLEEQENPTDVYGFGHQRIVEDMVDSINNDREPYITLNDGKNALEIILAIYESSKLGGKPVYLKEFREGMILE</sequence>
<proteinExistence type="inferred from homology"/>
<accession>A0A3N5CBI5</accession>
<dbReference type="InterPro" id="IPR004104">
    <property type="entry name" value="Gfo/Idh/MocA-like_OxRdtase_C"/>
</dbReference>
<feature type="domain" description="Gfo/Idh/MocA-like oxidoreductase N-terminal" evidence="2">
    <location>
        <begin position="2"/>
        <end position="118"/>
    </location>
</feature>
<dbReference type="SUPFAM" id="SSF55347">
    <property type="entry name" value="Glyceraldehyde-3-phosphate dehydrogenase-like, C-terminal domain"/>
    <property type="match status" value="1"/>
</dbReference>
<name>A0A3N5CBI5_9BACI</name>
<evidence type="ECO:0000259" key="3">
    <source>
        <dbReference type="Pfam" id="PF02894"/>
    </source>
</evidence>
<reference evidence="4 5" key="1">
    <citation type="submission" date="2018-11" db="EMBL/GenBank/DDBJ databases">
        <title>Genomic Encyclopedia of Type Strains, Phase IV (KMG-IV): sequencing the most valuable type-strain genomes for metagenomic binning, comparative biology and taxonomic classification.</title>
        <authorList>
            <person name="Goeker M."/>
        </authorList>
    </citation>
    <scope>NUCLEOTIDE SEQUENCE [LARGE SCALE GENOMIC DNA]</scope>
    <source>
        <strain evidence="4 5">DSM 18090</strain>
    </source>
</reference>
<dbReference type="Gene3D" id="3.40.50.720">
    <property type="entry name" value="NAD(P)-binding Rossmann-like Domain"/>
    <property type="match status" value="1"/>
</dbReference>
<feature type="domain" description="Gfo/Idh/MocA-like oxidoreductase C-terminal" evidence="3">
    <location>
        <begin position="133"/>
        <end position="338"/>
    </location>
</feature>
<dbReference type="GO" id="GO:0000166">
    <property type="term" value="F:nucleotide binding"/>
    <property type="evidence" value="ECO:0007669"/>
    <property type="project" value="InterPro"/>
</dbReference>
<dbReference type="OrthoDB" id="9815825at2"/>
<dbReference type="AlphaFoldDB" id="A0A3N5CBI5"/>
<dbReference type="Proteomes" id="UP000276443">
    <property type="component" value="Unassembled WGS sequence"/>
</dbReference>
<comment type="caution">
    <text evidence="4">The sequence shown here is derived from an EMBL/GenBank/DDBJ whole genome shotgun (WGS) entry which is preliminary data.</text>
</comment>
<comment type="similarity">
    <text evidence="1">Belongs to the Gfo/Idh/MocA family.</text>
</comment>
<dbReference type="Pfam" id="PF01408">
    <property type="entry name" value="GFO_IDH_MocA"/>
    <property type="match status" value="1"/>
</dbReference>
<dbReference type="InterPro" id="IPR052515">
    <property type="entry name" value="Gfo/Idh/MocA_Oxidoreductase"/>
</dbReference>
<keyword evidence="5" id="KW-1185">Reference proteome</keyword>
<dbReference type="PANTHER" id="PTHR43249">
    <property type="entry name" value="UDP-N-ACETYL-2-AMINO-2-DEOXY-D-GLUCURONATE OXIDASE"/>
    <property type="match status" value="1"/>
</dbReference>
<dbReference type="EMBL" id="RKRF01000008">
    <property type="protein sequence ID" value="RPF54201.1"/>
    <property type="molecule type" value="Genomic_DNA"/>
</dbReference>
<dbReference type="SUPFAM" id="SSF51735">
    <property type="entry name" value="NAD(P)-binding Rossmann-fold domains"/>
    <property type="match status" value="1"/>
</dbReference>
<dbReference type="Pfam" id="PF02894">
    <property type="entry name" value="GFO_IDH_MocA_C"/>
    <property type="match status" value="1"/>
</dbReference>
<dbReference type="InterPro" id="IPR000683">
    <property type="entry name" value="Gfo/Idh/MocA-like_OxRdtase_N"/>
</dbReference>
<evidence type="ECO:0000259" key="2">
    <source>
        <dbReference type="Pfam" id="PF01408"/>
    </source>
</evidence>
<evidence type="ECO:0000313" key="4">
    <source>
        <dbReference type="EMBL" id="RPF54201.1"/>
    </source>
</evidence>
<organism evidence="4 5">
    <name type="scientific">Aquisalibacillus elongatus</name>
    <dbReference type="NCBI Taxonomy" id="485577"/>
    <lineage>
        <taxon>Bacteria</taxon>
        <taxon>Bacillati</taxon>
        <taxon>Bacillota</taxon>
        <taxon>Bacilli</taxon>
        <taxon>Bacillales</taxon>
        <taxon>Bacillaceae</taxon>
        <taxon>Aquisalibacillus</taxon>
    </lineage>
</organism>
<dbReference type="Gene3D" id="3.30.360.10">
    <property type="entry name" value="Dihydrodipicolinate Reductase, domain 2"/>
    <property type="match status" value="1"/>
</dbReference>
<protein>
    <submittedName>
        <fullName evidence="4">Putative dehydrogenase</fullName>
    </submittedName>
</protein>
<dbReference type="InterPro" id="IPR036291">
    <property type="entry name" value="NAD(P)-bd_dom_sf"/>
</dbReference>
<evidence type="ECO:0000313" key="5">
    <source>
        <dbReference type="Proteomes" id="UP000276443"/>
    </source>
</evidence>
<evidence type="ECO:0000256" key="1">
    <source>
        <dbReference type="ARBA" id="ARBA00010928"/>
    </source>
</evidence>
<dbReference type="PANTHER" id="PTHR43249:SF1">
    <property type="entry name" value="D-GLUCOSIDE 3-DEHYDROGENASE"/>
    <property type="match status" value="1"/>
</dbReference>